<protein>
    <submittedName>
        <fullName evidence="1">Uncharacterized protein</fullName>
    </submittedName>
</protein>
<dbReference type="AlphaFoldDB" id="H5T999"/>
<reference evidence="1 2" key="2">
    <citation type="journal article" date="2017" name="Antonie Van Leeuwenhoek">
        <title>Rhizobium rhizosphaerae sp. nov., a novel species isolated from rice rhizosphere.</title>
        <authorList>
            <person name="Zhao J.J."/>
            <person name="Zhang J."/>
            <person name="Zhang R.J."/>
            <person name="Zhang C.W."/>
            <person name="Yin H.Q."/>
            <person name="Zhang X.X."/>
        </authorList>
    </citation>
    <scope>NUCLEOTIDE SEQUENCE [LARGE SCALE GENOMIC DNA]</scope>
    <source>
        <strain evidence="1 2">ACAM 611</strain>
    </source>
</reference>
<name>H5T999_9ALTE</name>
<sequence length="47" mass="5488">MIVSTFINLFALLYFKTACFDICIEARAQIKPILKFMFLLLKLNFLA</sequence>
<evidence type="ECO:0000313" key="1">
    <source>
        <dbReference type="EMBL" id="GAB54876.1"/>
    </source>
</evidence>
<dbReference type="EMBL" id="BAET01000007">
    <property type="protein sequence ID" value="GAB54876.1"/>
    <property type="molecule type" value="Genomic_DNA"/>
</dbReference>
<dbReference type="Proteomes" id="UP000053586">
    <property type="component" value="Unassembled WGS sequence"/>
</dbReference>
<comment type="caution">
    <text evidence="1">The sequence shown here is derived from an EMBL/GenBank/DDBJ whole genome shotgun (WGS) entry which is preliminary data.</text>
</comment>
<organism evidence="1 2">
    <name type="scientific">Glaciecola punicea ACAM 611</name>
    <dbReference type="NCBI Taxonomy" id="1121923"/>
    <lineage>
        <taxon>Bacteria</taxon>
        <taxon>Pseudomonadati</taxon>
        <taxon>Pseudomonadota</taxon>
        <taxon>Gammaproteobacteria</taxon>
        <taxon>Alteromonadales</taxon>
        <taxon>Alteromonadaceae</taxon>
        <taxon>Glaciecola</taxon>
    </lineage>
</organism>
<reference evidence="1 2" key="1">
    <citation type="journal article" date="2012" name="J. Bacteriol.">
        <title>Genome sequence of proteorhodopsin-containing sea ice bacterium Glaciecola punicea ACAM 611T.</title>
        <authorList>
            <person name="Qin Q.-L."/>
            <person name="Xie B.-B."/>
            <person name="Shu Y.-L."/>
            <person name="Rong J.-C."/>
            <person name="Zhao D.-L."/>
            <person name="Zhang X.-Y."/>
            <person name="Chen X.-L."/>
            <person name="Zhou B.-C."/>
            <person name="Zhanga Y.-Z."/>
        </authorList>
    </citation>
    <scope>NUCLEOTIDE SEQUENCE [LARGE SCALE GENOMIC DNA]</scope>
    <source>
        <strain evidence="1 2">ACAM 611</strain>
    </source>
</reference>
<keyword evidence="2" id="KW-1185">Reference proteome</keyword>
<accession>H5T999</accession>
<evidence type="ECO:0000313" key="2">
    <source>
        <dbReference type="Proteomes" id="UP000053586"/>
    </source>
</evidence>
<proteinExistence type="predicted"/>
<gene>
    <name evidence="1" type="ORF">GPUN_0738</name>
</gene>